<dbReference type="CDD" id="cd18914">
    <property type="entry name" value="bHLH_AtORG2_like"/>
    <property type="match status" value="1"/>
</dbReference>
<keyword evidence="7" id="KW-1185">Reference proteome</keyword>
<evidence type="ECO:0000256" key="3">
    <source>
        <dbReference type="ARBA" id="ARBA00023125"/>
    </source>
</evidence>
<dbReference type="GO" id="GO:0090575">
    <property type="term" value="C:RNA polymerase II transcription regulator complex"/>
    <property type="evidence" value="ECO:0007669"/>
    <property type="project" value="TreeGrafter"/>
</dbReference>
<dbReference type="Proteomes" id="UP001652660">
    <property type="component" value="Chromosome 8e"/>
</dbReference>
<dbReference type="SUPFAM" id="SSF47459">
    <property type="entry name" value="HLH, helix-loop-helix DNA-binding domain"/>
    <property type="match status" value="1"/>
</dbReference>
<organism evidence="7 8">
    <name type="scientific">Coffea arabica</name>
    <name type="common">Arabian coffee</name>
    <dbReference type="NCBI Taxonomy" id="13443"/>
    <lineage>
        <taxon>Eukaryota</taxon>
        <taxon>Viridiplantae</taxon>
        <taxon>Streptophyta</taxon>
        <taxon>Embryophyta</taxon>
        <taxon>Tracheophyta</taxon>
        <taxon>Spermatophyta</taxon>
        <taxon>Magnoliopsida</taxon>
        <taxon>eudicotyledons</taxon>
        <taxon>Gunneridae</taxon>
        <taxon>Pentapetalae</taxon>
        <taxon>asterids</taxon>
        <taxon>lamiids</taxon>
        <taxon>Gentianales</taxon>
        <taxon>Rubiaceae</taxon>
        <taxon>Ixoroideae</taxon>
        <taxon>Gardenieae complex</taxon>
        <taxon>Bertiereae - Coffeeae clade</taxon>
        <taxon>Coffeeae</taxon>
        <taxon>Coffea</taxon>
    </lineage>
</organism>
<accession>A0A6P6TU49</accession>
<evidence type="ECO:0000313" key="8">
    <source>
        <dbReference type="RefSeq" id="XP_027081775.1"/>
    </source>
</evidence>
<dbReference type="AlphaFoldDB" id="A0A6P6TU49"/>
<protein>
    <submittedName>
        <fullName evidence="8">Transcription factor bHLH118 isoform X1</fullName>
    </submittedName>
</protein>
<dbReference type="InterPro" id="IPR036638">
    <property type="entry name" value="HLH_DNA-bd_sf"/>
</dbReference>
<dbReference type="Pfam" id="PF00010">
    <property type="entry name" value="HLH"/>
    <property type="match status" value="1"/>
</dbReference>
<name>A0A6P6TU49_COFAR</name>
<evidence type="ECO:0000256" key="5">
    <source>
        <dbReference type="ARBA" id="ARBA00023242"/>
    </source>
</evidence>
<feature type="domain" description="BHLH" evidence="6">
    <location>
        <begin position="67"/>
        <end position="119"/>
    </location>
</feature>
<dbReference type="InterPro" id="IPR011598">
    <property type="entry name" value="bHLH_dom"/>
</dbReference>
<keyword evidence="4" id="KW-0804">Transcription</keyword>
<evidence type="ECO:0000256" key="2">
    <source>
        <dbReference type="ARBA" id="ARBA00023015"/>
    </source>
</evidence>
<reference evidence="8" key="2">
    <citation type="submission" date="2025-08" db="UniProtKB">
        <authorList>
            <consortium name="RefSeq"/>
        </authorList>
    </citation>
    <scope>IDENTIFICATION</scope>
    <source>
        <tissue evidence="8">Leaves</tissue>
    </source>
</reference>
<dbReference type="GeneID" id="113704222"/>
<dbReference type="SMART" id="SM00353">
    <property type="entry name" value="HLH"/>
    <property type="match status" value="1"/>
</dbReference>
<keyword evidence="5" id="KW-0539">Nucleus</keyword>
<reference evidence="7" key="1">
    <citation type="journal article" date="2025" name="Foods">
        <title>Unveiling the Microbial Signatures of Arabica Coffee Cherries: Insights into Ripeness Specific Diversity, Functional Traits, and Implications for Quality and Safety.</title>
        <authorList>
            <consortium name="RefSeq"/>
            <person name="Tenea G.N."/>
            <person name="Cifuentes V."/>
            <person name="Reyes P."/>
            <person name="Cevallos-Vallejos M."/>
        </authorList>
    </citation>
    <scope>NUCLEOTIDE SEQUENCE [LARGE SCALE GENOMIC DNA]</scope>
</reference>
<comment type="subcellular location">
    <subcellularLocation>
        <location evidence="1">Nucleus</location>
    </subcellularLocation>
</comment>
<keyword evidence="2" id="KW-0805">Transcription regulation</keyword>
<gene>
    <name evidence="8" type="primary">LOC113704222</name>
</gene>
<proteinExistence type="predicted"/>
<dbReference type="PANTHER" id="PTHR13935">
    <property type="entry name" value="ACHAETE-SCUTE TRANSCRIPTION FACTOR-RELATED"/>
    <property type="match status" value="1"/>
</dbReference>
<evidence type="ECO:0000256" key="1">
    <source>
        <dbReference type="ARBA" id="ARBA00004123"/>
    </source>
</evidence>
<evidence type="ECO:0000313" key="7">
    <source>
        <dbReference type="Proteomes" id="UP001652660"/>
    </source>
</evidence>
<dbReference type="GO" id="GO:0000977">
    <property type="term" value="F:RNA polymerase II transcription regulatory region sequence-specific DNA binding"/>
    <property type="evidence" value="ECO:0007669"/>
    <property type="project" value="TreeGrafter"/>
</dbReference>
<dbReference type="Gene3D" id="4.10.280.10">
    <property type="entry name" value="Helix-loop-helix DNA-binding domain"/>
    <property type="match status" value="1"/>
</dbReference>
<dbReference type="PANTHER" id="PTHR13935:SF106">
    <property type="entry name" value="ACHAETE-SCUTE COMPLEX PROTEIN T5-RELATED"/>
    <property type="match status" value="1"/>
</dbReference>
<evidence type="ECO:0000256" key="4">
    <source>
        <dbReference type="ARBA" id="ARBA00023163"/>
    </source>
</evidence>
<dbReference type="GO" id="GO:0046983">
    <property type="term" value="F:protein dimerization activity"/>
    <property type="evidence" value="ECO:0007669"/>
    <property type="project" value="InterPro"/>
</dbReference>
<keyword evidence="3" id="KW-0238">DNA-binding</keyword>
<dbReference type="GO" id="GO:0000981">
    <property type="term" value="F:DNA-binding transcription factor activity, RNA polymerase II-specific"/>
    <property type="evidence" value="ECO:0007669"/>
    <property type="project" value="TreeGrafter"/>
</dbReference>
<sequence>MFSMEHDELFHFLSIPPQQQIPQDTPLMARAPNPNSCKPKSCTKKRKSSVAFGDNNVLDNESPVEHKKRIIHRDVERQRRQEMAALYQSLRSLVPDEYLQGKRSISDHMHGTVKYVRHMKRKVDELISKRDELQELTKPGCSFSILTEFTVSLNKTSVRVQSSTTGMQIILKTTLRGGLPLSKFLSVLNGEGLSVISCVSTNANEGQLHVMESEVDQGRSFDQTKLQKRLKELLYNL</sequence>
<dbReference type="InterPro" id="IPR015660">
    <property type="entry name" value="MASH1/Ascl1a-like"/>
</dbReference>
<evidence type="ECO:0000259" key="6">
    <source>
        <dbReference type="PROSITE" id="PS50888"/>
    </source>
</evidence>
<dbReference type="OrthoDB" id="1935281at2759"/>
<dbReference type="PROSITE" id="PS50888">
    <property type="entry name" value="BHLH"/>
    <property type="match status" value="1"/>
</dbReference>
<dbReference type="RefSeq" id="XP_027081775.1">
    <property type="nucleotide sequence ID" value="XM_027225974.2"/>
</dbReference>